<sequence length="784" mass="83339">MGSKGGDPQMPVTAFYVSEQLGVCHGPAELLELKYGEKTLLSQTITANQTVEIDRPDLFGGEKTEGGFQGAIDVMLGGAGQLASSALAASLQRNGASSKGDANRLPGYRGIVSLFLHGGSVSGRAGANIGSNTAVIKALWAKIRRAPEGCPFDPVILVDGMRLANPAAIIYECLTNTTWGMAGPAANIDDASFIDAAATLASEGFGLALLWHRQESIEEFIGSILDHIEASLALDPFTGRFRLKLVRDDYAVETLPVFGPHNATLRAFDRKGWGETLNEITVKWTNPANEKRETVTVHDTANIALQGGTMVSETRDYPGIRTANLALRVATRDLLAASSALASAELEVNREAWKILPGDVIVLEWPIYGFDEIPMRVSGVDYGKPGDSTITLSLLEDVFGMPQQSYVESDGSAWVNPAIDPLPLTDEYITSAPYFALVQQVGEATAEAVADTSDYDLVFGTHAAIGIHGYDVMTQLPGTTGTLQWTRRGSAQPAAHGLLPAELPREVASVILSLDSLAHGEHLVEGTLVWIGPVDPTGELGLITTVDGSGYTVQRGMLDTVPQQWPAGTPVWGLHAGVLSSTGIERTLSETAAVRLLTRTTNGRLAIADAADVSATMSGRLHRPYRPANVTFDGVLWPDPDAVQAFPAMLAWAGRDRLSETAVVNAWDDGHVTPEDGATFEVELLGEDSQGGLTSFHVEDVGTATSYEIDLTVTPPPAGTVFLLAEVRARRDGLASWQAVRHRVRLLNPPTDVNALAVDLKSVTDLTASAVNLNAPTDVTATEA</sequence>
<name>A0ABQ0TZQ9_9GAMM</name>
<dbReference type="Proteomes" id="UP000321121">
    <property type="component" value="Unassembled WGS sequence"/>
</dbReference>
<keyword evidence="3" id="KW-1185">Reference proteome</keyword>
<proteinExistence type="predicted"/>
<evidence type="ECO:0000259" key="1">
    <source>
        <dbReference type="Pfam" id="PF13550"/>
    </source>
</evidence>
<dbReference type="RefSeq" id="WP_146907310.1">
    <property type="nucleotide sequence ID" value="NZ_BJUS01000001.1"/>
</dbReference>
<dbReference type="EMBL" id="BJUS01000001">
    <property type="protein sequence ID" value="GEK71607.1"/>
    <property type="molecule type" value="Genomic_DNA"/>
</dbReference>
<evidence type="ECO:0000313" key="2">
    <source>
        <dbReference type="EMBL" id="GEK71607.1"/>
    </source>
</evidence>
<organism evidence="2 3">
    <name type="scientific">Halomonas halophila</name>
    <dbReference type="NCBI Taxonomy" id="29573"/>
    <lineage>
        <taxon>Bacteria</taxon>
        <taxon>Pseudomonadati</taxon>
        <taxon>Pseudomonadota</taxon>
        <taxon>Gammaproteobacteria</taxon>
        <taxon>Oceanospirillales</taxon>
        <taxon>Halomonadaceae</taxon>
        <taxon>Halomonas</taxon>
    </lineage>
</organism>
<feature type="domain" description="Tip attachment protein J" evidence="1">
    <location>
        <begin position="213"/>
        <end position="369"/>
    </location>
</feature>
<gene>
    <name evidence="2" type="ORF">HHA04nite_01510</name>
</gene>
<dbReference type="Pfam" id="PF13550">
    <property type="entry name" value="Phage-tail_3"/>
    <property type="match status" value="1"/>
</dbReference>
<protein>
    <recommendedName>
        <fullName evidence="1">Tip attachment protein J domain-containing protein</fullName>
    </recommendedName>
</protein>
<reference evidence="2 3" key="1">
    <citation type="submission" date="2019-07" db="EMBL/GenBank/DDBJ databases">
        <title>Whole genome shotgun sequence of Halomonas halophila NBRC 102604.</title>
        <authorList>
            <person name="Hosoyama A."/>
            <person name="Uohara A."/>
            <person name="Ohji S."/>
            <person name="Ichikawa N."/>
        </authorList>
    </citation>
    <scope>NUCLEOTIDE SEQUENCE [LARGE SCALE GENOMIC DNA]</scope>
    <source>
        <strain evidence="2 3">NBRC 102604</strain>
    </source>
</reference>
<comment type="caution">
    <text evidence="2">The sequence shown here is derived from an EMBL/GenBank/DDBJ whole genome shotgun (WGS) entry which is preliminary data.</text>
</comment>
<accession>A0ABQ0TZQ9</accession>
<dbReference type="InterPro" id="IPR032876">
    <property type="entry name" value="J_dom"/>
</dbReference>
<evidence type="ECO:0000313" key="3">
    <source>
        <dbReference type="Proteomes" id="UP000321121"/>
    </source>
</evidence>